<name>A0ABR3ERH5_9AGAR</name>
<feature type="compositionally biased region" description="Polar residues" evidence="1">
    <location>
        <begin position="141"/>
        <end position="150"/>
    </location>
</feature>
<comment type="caution">
    <text evidence="2">The sequence shown here is derived from an EMBL/GenBank/DDBJ whole genome shotgun (WGS) entry which is preliminary data.</text>
</comment>
<feature type="region of interest" description="Disordered" evidence="1">
    <location>
        <begin position="137"/>
        <end position="182"/>
    </location>
</feature>
<protein>
    <submittedName>
        <fullName evidence="2">Uncharacterized protein</fullName>
    </submittedName>
</protein>
<proteinExistence type="predicted"/>
<keyword evidence="3" id="KW-1185">Reference proteome</keyword>
<organism evidence="2 3">
    <name type="scientific">Marasmius crinis-equi</name>
    <dbReference type="NCBI Taxonomy" id="585013"/>
    <lineage>
        <taxon>Eukaryota</taxon>
        <taxon>Fungi</taxon>
        <taxon>Dikarya</taxon>
        <taxon>Basidiomycota</taxon>
        <taxon>Agaricomycotina</taxon>
        <taxon>Agaricomycetes</taxon>
        <taxon>Agaricomycetidae</taxon>
        <taxon>Agaricales</taxon>
        <taxon>Marasmiineae</taxon>
        <taxon>Marasmiaceae</taxon>
        <taxon>Marasmius</taxon>
    </lineage>
</organism>
<evidence type="ECO:0000313" key="3">
    <source>
        <dbReference type="Proteomes" id="UP001465976"/>
    </source>
</evidence>
<reference evidence="2 3" key="1">
    <citation type="submission" date="2024-02" db="EMBL/GenBank/DDBJ databases">
        <title>A draft genome for the cacao thread blight pathogen Marasmius crinis-equi.</title>
        <authorList>
            <person name="Cohen S.P."/>
            <person name="Baruah I.K."/>
            <person name="Amoako-Attah I."/>
            <person name="Bukari Y."/>
            <person name="Meinhardt L.W."/>
            <person name="Bailey B.A."/>
        </authorList>
    </citation>
    <scope>NUCLEOTIDE SEQUENCE [LARGE SCALE GENOMIC DNA]</scope>
    <source>
        <strain evidence="2 3">GH-76</strain>
    </source>
</reference>
<dbReference type="Proteomes" id="UP001465976">
    <property type="component" value="Unassembled WGS sequence"/>
</dbReference>
<evidence type="ECO:0000313" key="2">
    <source>
        <dbReference type="EMBL" id="KAL0565504.1"/>
    </source>
</evidence>
<sequence length="364" mass="39480">MDNLENTFRRKSDSFFESIWKEFCLEAFPYAKNLVNLFQAFDNSDGLRPSREDELKVQLGDSLGQFASYDRAWNGYCALKREYRNIDISRTSANEPQGTRNGLDGQVDDDGISTLRMRLRNRDAFLAKMSDVKARVDRGETTVSTLSSYAQDGDEGSGLNRVNTSARRREDPIPALQPSERRALLQSNTSYDAEGQPGPRPATSLGAACRSQRPLPYSTMSTIANAAGAGQRGARPATSAASLQQQRQCGVLAGGAGPSDSCLTASLDPTSRHEQIRGTSTNANANGAGQTGLHLAPRPRPLQLSMPSIHGANGVSISLPVLPIIVNAFTLSGLFQRKRNVTEMEGPVATQGFPKRDIPGMRSE</sequence>
<gene>
    <name evidence="2" type="ORF">V5O48_016523</name>
</gene>
<accession>A0ABR3ERH5</accession>
<evidence type="ECO:0000256" key="1">
    <source>
        <dbReference type="SAM" id="MobiDB-lite"/>
    </source>
</evidence>
<dbReference type="EMBL" id="JBAHYK010002234">
    <property type="protein sequence ID" value="KAL0565504.1"/>
    <property type="molecule type" value="Genomic_DNA"/>
</dbReference>